<reference evidence="4" key="1">
    <citation type="journal article" date="2023" name="Plant J.">
        <title>The genome of the king protea, Protea cynaroides.</title>
        <authorList>
            <person name="Chang J."/>
            <person name="Duong T.A."/>
            <person name="Schoeman C."/>
            <person name="Ma X."/>
            <person name="Roodt D."/>
            <person name="Barker N."/>
            <person name="Li Z."/>
            <person name="Van de Peer Y."/>
            <person name="Mizrachi E."/>
        </authorList>
    </citation>
    <scope>NUCLEOTIDE SEQUENCE</scope>
    <source>
        <tissue evidence="4">Young leaves</tissue>
    </source>
</reference>
<dbReference type="Pfam" id="PF01388">
    <property type="entry name" value="ARID"/>
    <property type="match status" value="1"/>
</dbReference>
<dbReference type="PROSITE" id="PS51156">
    <property type="entry name" value="ELM2"/>
    <property type="match status" value="1"/>
</dbReference>
<dbReference type="InterPro" id="IPR000949">
    <property type="entry name" value="ELM2_dom"/>
</dbReference>
<feature type="domain" description="ELM2" evidence="3">
    <location>
        <begin position="330"/>
        <end position="480"/>
    </location>
</feature>
<dbReference type="GO" id="GO:0003677">
    <property type="term" value="F:DNA binding"/>
    <property type="evidence" value="ECO:0007669"/>
    <property type="project" value="InterPro"/>
</dbReference>
<dbReference type="PROSITE" id="PS51011">
    <property type="entry name" value="ARID"/>
    <property type="match status" value="1"/>
</dbReference>
<dbReference type="SMART" id="SM01189">
    <property type="entry name" value="ELM2"/>
    <property type="match status" value="1"/>
</dbReference>
<dbReference type="SUPFAM" id="SSF46774">
    <property type="entry name" value="ARID-like"/>
    <property type="match status" value="1"/>
</dbReference>
<dbReference type="InterPro" id="IPR036431">
    <property type="entry name" value="ARID_dom_sf"/>
</dbReference>
<organism evidence="4 5">
    <name type="scientific">Protea cynaroides</name>
    <dbReference type="NCBI Taxonomy" id="273540"/>
    <lineage>
        <taxon>Eukaryota</taxon>
        <taxon>Viridiplantae</taxon>
        <taxon>Streptophyta</taxon>
        <taxon>Embryophyta</taxon>
        <taxon>Tracheophyta</taxon>
        <taxon>Spermatophyta</taxon>
        <taxon>Magnoliopsida</taxon>
        <taxon>Proteales</taxon>
        <taxon>Proteaceae</taxon>
        <taxon>Protea</taxon>
    </lineage>
</organism>
<dbReference type="OrthoDB" id="1938591at2759"/>
<dbReference type="CDD" id="cd16100">
    <property type="entry name" value="ARID"/>
    <property type="match status" value="1"/>
</dbReference>
<protein>
    <submittedName>
        <fullName evidence="4">Uncharacterized protein</fullName>
    </submittedName>
</protein>
<dbReference type="AlphaFoldDB" id="A0A9Q0GVE7"/>
<dbReference type="PANTHER" id="PTHR46410">
    <property type="entry name" value="AT-RICH INTERACTIVE DOMAIN-CONTAINING PROTEIN 2"/>
    <property type="match status" value="1"/>
</dbReference>
<evidence type="ECO:0000256" key="1">
    <source>
        <dbReference type="ARBA" id="ARBA00023242"/>
    </source>
</evidence>
<comment type="caution">
    <text evidence="4">The sequence shown here is derived from an EMBL/GenBank/DDBJ whole genome shotgun (WGS) entry which is preliminary data.</text>
</comment>
<dbReference type="InterPro" id="IPR001005">
    <property type="entry name" value="SANT/Myb"/>
</dbReference>
<proteinExistence type="predicted"/>
<dbReference type="PANTHER" id="PTHR46410:SF1">
    <property type="entry name" value="AT-RICH INTERACTIVE DOMAIN-CONTAINING PROTEIN 1"/>
    <property type="match status" value="1"/>
</dbReference>
<evidence type="ECO:0000259" key="2">
    <source>
        <dbReference type="PROSITE" id="PS51011"/>
    </source>
</evidence>
<dbReference type="Gene3D" id="1.10.150.60">
    <property type="entry name" value="ARID DNA-binding domain"/>
    <property type="match status" value="1"/>
</dbReference>
<feature type="domain" description="ARID" evidence="2">
    <location>
        <begin position="1"/>
        <end position="65"/>
    </location>
</feature>
<sequence>MLGDGRCVDLFKLFWVVTRKGGYDYVCKNGLWASVAEESGSGSGLASSLKLVYVKYLDTLDRWLQRIFKDQVVRRVLSDSGGNLAVLPAELQTEFQGMLSELSDQMKIDGGRVQLDTVKNELLFPATINSDYRHEVPNAMQADGGKTYVDDDDEVVILDYDDVDVDIFSRKRRRDCLLSEMLNWVLEAAKSPCDPAVGTIPEWSKWKSHEGNEFWMQALLAREALLMRGQTCSTAEQSIFQKKQKMHPSMYEAPIGGNQQSTERSRCSQRILSLKNSLSRSPSQSSSATRHNTKMSFTPCVDVLKNRKLPVPVDSLTSRVGIPRDGQLRKHVAVGPQFQAEVPDWTGVPSESDSKWLGTQVWPLVAGERDMLIEIYPIGKGRQDSCGCRLPGSAECVRFHIAEKRMSLKVELRSAFHHWKFNYMGEEASLSWTLEEERRFEAIVKLNPPSLDVSFWDQIYKCFPNKKRSDLVTYYFNVFLLRRRSYQNRETPNSIDSDDDDESEFGIISNGFGHEAVKVADSNYEFCVQNEQCIDLDE</sequence>
<evidence type="ECO:0000259" key="3">
    <source>
        <dbReference type="PROSITE" id="PS51156"/>
    </source>
</evidence>
<dbReference type="SMART" id="SM00501">
    <property type="entry name" value="BRIGHT"/>
    <property type="match status" value="1"/>
</dbReference>
<name>A0A9Q0GVE7_9MAGN</name>
<dbReference type="InterPro" id="IPR001606">
    <property type="entry name" value="ARID_dom"/>
</dbReference>
<dbReference type="EMBL" id="JAMYWD010000012">
    <property type="protein sequence ID" value="KAJ4952389.1"/>
    <property type="molecule type" value="Genomic_DNA"/>
</dbReference>
<keyword evidence="5" id="KW-1185">Reference proteome</keyword>
<accession>A0A9Q0GVE7</accession>
<evidence type="ECO:0000313" key="5">
    <source>
        <dbReference type="Proteomes" id="UP001141806"/>
    </source>
</evidence>
<evidence type="ECO:0000313" key="4">
    <source>
        <dbReference type="EMBL" id="KAJ4952389.1"/>
    </source>
</evidence>
<dbReference type="CDD" id="cd00167">
    <property type="entry name" value="SANT"/>
    <property type="match status" value="1"/>
</dbReference>
<dbReference type="Proteomes" id="UP001141806">
    <property type="component" value="Unassembled WGS sequence"/>
</dbReference>
<gene>
    <name evidence="4" type="ORF">NE237_029221</name>
</gene>
<keyword evidence="1" id="KW-0539">Nucleus</keyword>